<evidence type="ECO:0000256" key="12">
    <source>
        <dbReference type="ARBA" id="ARBA00023316"/>
    </source>
</evidence>
<keyword evidence="2" id="KW-1003">Cell membrane</keyword>
<evidence type="ECO:0000256" key="10">
    <source>
        <dbReference type="ARBA" id="ARBA00023136"/>
    </source>
</evidence>
<gene>
    <name evidence="19" type="ORF">J2S19_003484</name>
</gene>
<keyword evidence="16" id="KW-1133">Transmembrane helix</keyword>
<protein>
    <submittedName>
        <fullName evidence="19">1A family penicillin-binding protein</fullName>
    </submittedName>
</protein>
<comment type="catalytic activity">
    <reaction evidence="13">
        <text>Preferential cleavage: (Ac)2-L-Lys-D-Ala-|-D-Ala. Also transpeptidation of peptidyl-alanyl moieties that are N-acyl substituents of D-alanine.</text>
        <dbReference type="EC" id="3.4.16.4"/>
    </reaction>
</comment>
<name>A0ABT9ZIU7_9BACI</name>
<keyword evidence="16" id="KW-0812">Transmembrane</keyword>
<dbReference type="Gene3D" id="1.10.3810.10">
    <property type="entry name" value="Biosynthetic peptidoglycan transglycosylase-like"/>
    <property type="match status" value="1"/>
</dbReference>
<feature type="domain" description="Penicillin-binding protein transpeptidase" evidence="17">
    <location>
        <begin position="328"/>
        <end position="572"/>
    </location>
</feature>
<evidence type="ECO:0000256" key="13">
    <source>
        <dbReference type="ARBA" id="ARBA00034000"/>
    </source>
</evidence>
<feature type="transmembrane region" description="Helical" evidence="16">
    <location>
        <begin position="21"/>
        <end position="41"/>
    </location>
</feature>
<organism evidence="19 20">
    <name type="scientific">Metabacillus malikii</name>
    <dbReference type="NCBI Taxonomy" id="1504265"/>
    <lineage>
        <taxon>Bacteria</taxon>
        <taxon>Bacillati</taxon>
        <taxon>Bacillota</taxon>
        <taxon>Bacilli</taxon>
        <taxon>Bacillales</taxon>
        <taxon>Bacillaceae</taxon>
        <taxon>Metabacillus</taxon>
    </lineage>
</organism>
<keyword evidence="20" id="KW-1185">Reference proteome</keyword>
<dbReference type="InterPro" id="IPR023346">
    <property type="entry name" value="Lysozyme-like_dom_sf"/>
</dbReference>
<dbReference type="InterPro" id="IPR012338">
    <property type="entry name" value="Beta-lactam/transpept-like"/>
</dbReference>
<evidence type="ECO:0000256" key="6">
    <source>
        <dbReference type="ARBA" id="ARBA00022679"/>
    </source>
</evidence>
<dbReference type="NCBIfam" id="TIGR02074">
    <property type="entry name" value="PBP_1a_fam"/>
    <property type="match status" value="1"/>
</dbReference>
<evidence type="ECO:0000259" key="17">
    <source>
        <dbReference type="Pfam" id="PF00905"/>
    </source>
</evidence>
<keyword evidence="4" id="KW-0645">Protease</keyword>
<dbReference type="InterPro" id="IPR001460">
    <property type="entry name" value="PCN-bd_Tpept"/>
</dbReference>
<dbReference type="PANTHER" id="PTHR32282">
    <property type="entry name" value="BINDING PROTEIN TRANSPEPTIDASE, PUTATIVE-RELATED"/>
    <property type="match status" value="1"/>
</dbReference>
<evidence type="ECO:0000256" key="9">
    <source>
        <dbReference type="ARBA" id="ARBA00022984"/>
    </source>
</evidence>
<dbReference type="InterPro" id="IPR036950">
    <property type="entry name" value="PBP_transglycosylase"/>
</dbReference>
<comment type="subcellular location">
    <subcellularLocation>
        <location evidence="1">Cell membrane</location>
    </subcellularLocation>
</comment>
<dbReference type="Pfam" id="PF00905">
    <property type="entry name" value="Transpeptidase"/>
    <property type="match status" value="1"/>
</dbReference>
<keyword evidence="11" id="KW-0511">Multifunctional enzyme</keyword>
<evidence type="ECO:0000256" key="1">
    <source>
        <dbReference type="ARBA" id="ARBA00004236"/>
    </source>
</evidence>
<evidence type="ECO:0000256" key="2">
    <source>
        <dbReference type="ARBA" id="ARBA00022475"/>
    </source>
</evidence>
<evidence type="ECO:0000256" key="15">
    <source>
        <dbReference type="SAM" id="MobiDB-lite"/>
    </source>
</evidence>
<dbReference type="Gene3D" id="3.40.710.10">
    <property type="entry name" value="DD-peptidase/beta-lactamase superfamily"/>
    <property type="match status" value="1"/>
</dbReference>
<evidence type="ECO:0000256" key="5">
    <source>
        <dbReference type="ARBA" id="ARBA00022676"/>
    </source>
</evidence>
<keyword evidence="5" id="KW-0328">Glycosyltransferase</keyword>
<feature type="region of interest" description="Disordered" evidence="15">
    <location>
        <begin position="657"/>
        <end position="679"/>
    </location>
</feature>
<keyword evidence="6" id="KW-0808">Transferase</keyword>
<evidence type="ECO:0000313" key="20">
    <source>
        <dbReference type="Proteomes" id="UP001234495"/>
    </source>
</evidence>
<evidence type="ECO:0000256" key="8">
    <source>
        <dbReference type="ARBA" id="ARBA00022960"/>
    </source>
</evidence>
<dbReference type="PANTHER" id="PTHR32282:SF11">
    <property type="entry name" value="PENICILLIN-BINDING PROTEIN 1B"/>
    <property type="match status" value="1"/>
</dbReference>
<keyword evidence="10 16" id="KW-0472">Membrane</keyword>
<comment type="catalytic activity">
    <reaction evidence="14">
        <text>[GlcNAc-(1-&gt;4)-Mur2Ac(oyl-L-Ala-gamma-D-Glu-L-Lys-D-Ala-D-Ala)](n)-di-trans,octa-cis-undecaprenyl diphosphate + beta-D-GlcNAc-(1-&gt;4)-Mur2Ac(oyl-L-Ala-gamma-D-Glu-L-Lys-D-Ala-D-Ala)-di-trans,octa-cis-undecaprenyl diphosphate = [GlcNAc-(1-&gt;4)-Mur2Ac(oyl-L-Ala-gamma-D-Glu-L-Lys-D-Ala-D-Ala)](n+1)-di-trans,octa-cis-undecaprenyl diphosphate + di-trans,octa-cis-undecaprenyl diphosphate + H(+)</text>
        <dbReference type="Rhea" id="RHEA:23708"/>
        <dbReference type="Rhea" id="RHEA-COMP:9602"/>
        <dbReference type="Rhea" id="RHEA-COMP:9603"/>
        <dbReference type="ChEBI" id="CHEBI:15378"/>
        <dbReference type="ChEBI" id="CHEBI:58405"/>
        <dbReference type="ChEBI" id="CHEBI:60033"/>
        <dbReference type="ChEBI" id="CHEBI:78435"/>
        <dbReference type="EC" id="2.4.99.28"/>
    </reaction>
</comment>
<keyword evidence="3" id="KW-0121">Carboxypeptidase</keyword>
<dbReference type="SUPFAM" id="SSF56601">
    <property type="entry name" value="beta-lactamase/transpeptidase-like"/>
    <property type="match status" value="1"/>
</dbReference>
<accession>A0ABT9ZIU7</accession>
<evidence type="ECO:0000256" key="11">
    <source>
        <dbReference type="ARBA" id="ARBA00023268"/>
    </source>
</evidence>
<dbReference type="Pfam" id="PF00912">
    <property type="entry name" value="Transgly"/>
    <property type="match status" value="1"/>
</dbReference>
<evidence type="ECO:0000256" key="4">
    <source>
        <dbReference type="ARBA" id="ARBA00022670"/>
    </source>
</evidence>
<dbReference type="InterPro" id="IPR001264">
    <property type="entry name" value="Glyco_trans_51"/>
</dbReference>
<proteinExistence type="predicted"/>
<keyword evidence="7" id="KW-0378">Hydrolase</keyword>
<comment type="caution">
    <text evidence="19">The sequence shown here is derived from an EMBL/GenBank/DDBJ whole genome shotgun (WGS) entry which is preliminary data.</text>
</comment>
<evidence type="ECO:0000256" key="16">
    <source>
        <dbReference type="SAM" id="Phobius"/>
    </source>
</evidence>
<reference evidence="19 20" key="1">
    <citation type="submission" date="2023-07" db="EMBL/GenBank/DDBJ databases">
        <title>Genomic Encyclopedia of Type Strains, Phase IV (KMG-IV): sequencing the most valuable type-strain genomes for metagenomic binning, comparative biology and taxonomic classification.</title>
        <authorList>
            <person name="Goeker M."/>
        </authorList>
    </citation>
    <scope>NUCLEOTIDE SEQUENCE [LARGE SCALE GENOMIC DNA]</scope>
    <source>
        <strain evidence="19 20">DSM 29005</strain>
    </source>
</reference>
<dbReference type="EMBL" id="JAUSUD010000018">
    <property type="protein sequence ID" value="MDQ0232197.1"/>
    <property type="molecule type" value="Genomic_DNA"/>
</dbReference>
<dbReference type="Proteomes" id="UP001234495">
    <property type="component" value="Unassembled WGS sequence"/>
</dbReference>
<keyword evidence="9" id="KW-0573">Peptidoglycan synthesis</keyword>
<evidence type="ECO:0000259" key="18">
    <source>
        <dbReference type="Pfam" id="PF00912"/>
    </source>
</evidence>
<feature type="domain" description="Glycosyl transferase family 51" evidence="18">
    <location>
        <begin position="62"/>
        <end position="237"/>
    </location>
</feature>
<keyword evidence="12" id="KW-0961">Cell wall biogenesis/degradation</keyword>
<dbReference type="InterPro" id="IPR050396">
    <property type="entry name" value="Glycosyltr_51/Transpeptidase"/>
</dbReference>
<evidence type="ECO:0000256" key="7">
    <source>
        <dbReference type="ARBA" id="ARBA00022801"/>
    </source>
</evidence>
<dbReference type="SUPFAM" id="SSF53955">
    <property type="entry name" value="Lysozyme-like"/>
    <property type="match status" value="1"/>
</dbReference>
<evidence type="ECO:0000256" key="14">
    <source>
        <dbReference type="ARBA" id="ARBA00049902"/>
    </source>
</evidence>
<evidence type="ECO:0000256" key="3">
    <source>
        <dbReference type="ARBA" id="ARBA00022645"/>
    </source>
</evidence>
<evidence type="ECO:0000313" key="19">
    <source>
        <dbReference type="EMBL" id="MDQ0232197.1"/>
    </source>
</evidence>
<keyword evidence="8" id="KW-0133">Cell shape</keyword>
<sequence length="691" mass="77266">MDIMTPRRIRMTLKTLRALTIIGLLLLVLFSTFILSVVFYAKSQGPPSLSVPQSTIIYASDGSIIGELHNGQRRYWVGLEDVSEHIVHATVSIEDQSFFQHNGFDYKRIAGAALADLKAMAKVQGASTITQQYARNLFLDHGKTWQRKAKEALYTIRLEQNYSKEQILEGYLNTIYYGHGVYGIEAAANYYFGKNAKQLSLAEAALLVGIPKGPNLYSPFINPEKAKERQALILRTMREQGYITEAELESALSTKLTYSTKEKQALNGIAPYYQDAMIESVARLLKIDEEAIHTQGLRIYTTLDLEMQRKAEQLVTETIDEESEIQAGFVAIEPATGYVKALIGGRDYEQSPYNRATQAERQPGSTIKPLLYYSAISNGFTPSTVMKSEPTTFTYDNGKASYKPNNYNGYYANDFITLLQAIALSDNIYAVKTHMFLGMEKLVETSEQFGFHTKMKQLPSSALGTSPVKLIDLVNAYGMLGNGGKKIEPTFVTKIEDADGKVIYKSNKEREQLLNKEAAFVTTHMMTGMFDSRLNDYTSVTGQSVASILTRDYAGKSGTTSADSWMVGYTPQLVAGVWTGYDKGKSINLVQERSYAKKLWANFMEQALEGQSVKAFRPPDGVVGVYINPASGKLATKDCPVKRFTYYIAGTEPTEYCKDHKPEQKTSPDKAEKSDDKQDSGFFDKLFKWWD</sequence>